<protein>
    <submittedName>
        <fullName evidence="5">GntR family transcriptional regulator</fullName>
    </submittedName>
</protein>
<dbReference type="InterPro" id="IPR000524">
    <property type="entry name" value="Tscrpt_reg_HTH_GntR"/>
</dbReference>
<evidence type="ECO:0000259" key="4">
    <source>
        <dbReference type="PROSITE" id="PS50949"/>
    </source>
</evidence>
<dbReference type="Gene3D" id="1.20.120.530">
    <property type="entry name" value="GntR ligand-binding domain-like"/>
    <property type="match status" value="1"/>
</dbReference>
<evidence type="ECO:0000313" key="6">
    <source>
        <dbReference type="Proteomes" id="UP001501475"/>
    </source>
</evidence>
<dbReference type="PROSITE" id="PS50949">
    <property type="entry name" value="HTH_GNTR"/>
    <property type="match status" value="1"/>
</dbReference>
<dbReference type="Pfam" id="PF07729">
    <property type="entry name" value="FCD"/>
    <property type="match status" value="1"/>
</dbReference>
<dbReference type="InterPro" id="IPR011711">
    <property type="entry name" value="GntR_C"/>
</dbReference>
<dbReference type="InterPro" id="IPR036388">
    <property type="entry name" value="WH-like_DNA-bd_sf"/>
</dbReference>
<dbReference type="InterPro" id="IPR036390">
    <property type="entry name" value="WH_DNA-bd_sf"/>
</dbReference>
<keyword evidence="1" id="KW-0805">Transcription regulation</keyword>
<evidence type="ECO:0000256" key="1">
    <source>
        <dbReference type="ARBA" id="ARBA00023015"/>
    </source>
</evidence>
<gene>
    <name evidence="5" type="ORF">GCM10009810_15950</name>
</gene>
<dbReference type="SUPFAM" id="SSF48008">
    <property type="entry name" value="GntR ligand-binding domain-like"/>
    <property type="match status" value="1"/>
</dbReference>
<comment type="caution">
    <text evidence="5">The sequence shown here is derived from an EMBL/GenBank/DDBJ whole genome shotgun (WGS) entry which is preliminary data.</text>
</comment>
<dbReference type="PANTHER" id="PTHR43537">
    <property type="entry name" value="TRANSCRIPTIONAL REGULATOR, GNTR FAMILY"/>
    <property type="match status" value="1"/>
</dbReference>
<accession>A0ABN2KIP9</accession>
<evidence type="ECO:0000256" key="2">
    <source>
        <dbReference type="ARBA" id="ARBA00023125"/>
    </source>
</evidence>
<keyword evidence="2" id="KW-0238">DNA-binding</keyword>
<sequence>MEVSVPGSAMPVPLPPLARRESTAEAVAAVLRTQIAGGAIRPGTQLREEHIASALEVSRNTVREAFRLLSHERLVEHALHRGVFVRVSGPQEVRDIYRTRRFVEPLGMRAVVEQAAGLRELADAVAAGGAAADAGDWDAVGTADIDFHRGLVAACGSVHLEAMFEGVLAELRLAFLRLPDAQALHQPFLLRNEGMVVLLEAGDLHTALRELDDYLHEAEAQLLAVIDA</sequence>
<dbReference type="CDD" id="cd07377">
    <property type="entry name" value="WHTH_GntR"/>
    <property type="match status" value="1"/>
</dbReference>
<name>A0ABN2KIP9_9MICO</name>
<dbReference type="EMBL" id="BAAAPN010000041">
    <property type="protein sequence ID" value="GAA1757292.1"/>
    <property type="molecule type" value="Genomic_DNA"/>
</dbReference>
<dbReference type="SUPFAM" id="SSF46785">
    <property type="entry name" value="Winged helix' DNA-binding domain"/>
    <property type="match status" value="1"/>
</dbReference>
<keyword evidence="3" id="KW-0804">Transcription</keyword>
<proteinExistence type="predicted"/>
<evidence type="ECO:0000313" key="5">
    <source>
        <dbReference type="EMBL" id="GAA1757292.1"/>
    </source>
</evidence>
<dbReference type="SMART" id="SM00345">
    <property type="entry name" value="HTH_GNTR"/>
    <property type="match status" value="1"/>
</dbReference>
<evidence type="ECO:0000256" key="3">
    <source>
        <dbReference type="ARBA" id="ARBA00023163"/>
    </source>
</evidence>
<dbReference type="InterPro" id="IPR008920">
    <property type="entry name" value="TF_FadR/GntR_C"/>
</dbReference>
<organism evidence="5 6">
    <name type="scientific">Nostocoides vanveenii</name>
    <dbReference type="NCBI Taxonomy" id="330835"/>
    <lineage>
        <taxon>Bacteria</taxon>
        <taxon>Bacillati</taxon>
        <taxon>Actinomycetota</taxon>
        <taxon>Actinomycetes</taxon>
        <taxon>Micrococcales</taxon>
        <taxon>Intrasporangiaceae</taxon>
        <taxon>Nostocoides</taxon>
    </lineage>
</organism>
<keyword evidence="6" id="KW-1185">Reference proteome</keyword>
<reference evidence="5 6" key="1">
    <citation type="journal article" date="2019" name="Int. J. Syst. Evol. Microbiol.">
        <title>The Global Catalogue of Microorganisms (GCM) 10K type strain sequencing project: providing services to taxonomists for standard genome sequencing and annotation.</title>
        <authorList>
            <consortium name="The Broad Institute Genomics Platform"/>
            <consortium name="The Broad Institute Genome Sequencing Center for Infectious Disease"/>
            <person name="Wu L."/>
            <person name="Ma J."/>
        </authorList>
    </citation>
    <scope>NUCLEOTIDE SEQUENCE [LARGE SCALE GENOMIC DNA]</scope>
    <source>
        <strain evidence="5 6">JCM 15591</strain>
    </source>
</reference>
<feature type="domain" description="HTH gntR-type" evidence="4">
    <location>
        <begin position="21"/>
        <end position="88"/>
    </location>
</feature>
<dbReference type="PANTHER" id="PTHR43537:SF45">
    <property type="entry name" value="GNTR FAMILY REGULATORY PROTEIN"/>
    <property type="match status" value="1"/>
</dbReference>
<dbReference type="Pfam" id="PF00392">
    <property type="entry name" value="GntR"/>
    <property type="match status" value="1"/>
</dbReference>
<dbReference type="SMART" id="SM00895">
    <property type="entry name" value="FCD"/>
    <property type="match status" value="1"/>
</dbReference>
<dbReference type="Gene3D" id="1.10.10.10">
    <property type="entry name" value="Winged helix-like DNA-binding domain superfamily/Winged helix DNA-binding domain"/>
    <property type="match status" value="1"/>
</dbReference>
<dbReference type="Proteomes" id="UP001501475">
    <property type="component" value="Unassembled WGS sequence"/>
</dbReference>